<sequence>MIKLIASDLDGTLLNGEHKISETTKAAIKRAKEQGIEFMVSTGRNYSMTKDVMAEAGMRCAGIMSSGAEVWSEDGRLVRKTPLTAASLIGITEMADKYPVAVRLFTREGDFMVGTYEEMVDSMIEDFKFFRKTDSTEEIQSDPMFIRLLDNMQNVDSVETLIKNNTFVYKVFIFSSNLEVIEQLKKDLEHVDGIASAASSESNIEVTDIRAQKGLVLKEIMEERGYTMDEVMVLGDSLNDYSMISMDYGVTVAMGNAIDELKAVAKYIAKTNVENGVADVIDRVLADDGSLEELRNNR</sequence>
<protein>
    <recommendedName>
        <fullName evidence="3">Cof subfamily of IIB subfamily of haloacid dehalogenase superfamily/HAD-superfamily hydrolase, subfamily IIB</fullName>
    </recommendedName>
</protein>
<evidence type="ECO:0000313" key="1">
    <source>
        <dbReference type="EMBL" id="SHJ47430.1"/>
    </source>
</evidence>
<dbReference type="InterPro" id="IPR036412">
    <property type="entry name" value="HAD-like_sf"/>
</dbReference>
<dbReference type="RefSeq" id="WP_073105085.1">
    <property type="nucleotide sequence ID" value="NZ_FQZY01000009.1"/>
</dbReference>
<name>A0A1M6JL89_9FIRM</name>
<evidence type="ECO:0008006" key="3">
    <source>
        <dbReference type="Google" id="ProtNLM"/>
    </source>
</evidence>
<dbReference type="AlphaFoldDB" id="A0A1M6JL89"/>
<dbReference type="PROSITE" id="PS01228">
    <property type="entry name" value="COF_1"/>
    <property type="match status" value="1"/>
</dbReference>
<dbReference type="GO" id="GO:0005829">
    <property type="term" value="C:cytosol"/>
    <property type="evidence" value="ECO:0007669"/>
    <property type="project" value="TreeGrafter"/>
</dbReference>
<dbReference type="Gene3D" id="3.40.50.1000">
    <property type="entry name" value="HAD superfamily/HAD-like"/>
    <property type="match status" value="1"/>
</dbReference>
<dbReference type="InterPro" id="IPR006379">
    <property type="entry name" value="HAD-SF_hydro_IIB"/>
</dbReference>
<accession>A0A1M6JL89</accession>
<organism evidence="1 2">
    <name type="scientific">Hespellia stercorisuis DSM 15480</name>
    <dbReference type="NCBI Taxonomy" id="1121950"/>
    <lineage>
        <taxon>Bacteria</taxon>
        <taxon>Bacillati</taxon>
        <taxon>Bacillota</taxon>
        <taxon>Clostridia</taxon>
        <taxon>Lachnospirales</taxon>
        <taxon>Lachnospiraceae</taxon>
        <taxon>Hespellia</taxon>
    </lineage>
</organism>
<reference evidence="1 2" key="1">
    <citation type="submission" date="2016-11" db="EMBL/GenBank/DDBJ databases">
        <authorList>
            <person name="Jaros S."/>
            <person name="Januszkiewicz K."/>
            <person name="Wedrychowicz H."/>
        </authorList>
    </citation>
    <scope>NUCLEOTIDE SEQUENCE [LARGE SCALE GENOMIC DNA]</scope>
    <source>
        <strain evidence="1 2">DSM 15480</strain>
    </source>
</reference>
<dbReference type="CDD" id="cd07516">
    <property type="entry name" value="HAD_Pase"/>
    <property type="match status" value="1"/>
</dbReference>
<gene>
    <name evidence="1" type="ORF">SAMN02745243_00685</name>
</gene>
<dbReference type="PANTHER" id="PTHR10000:SF55">
    <property type="entry name" value="5-AMINO-6-(5-PHOSPHO-D-RIBITYLAMINO)URACIL PHOSPHATASE YCSE"/>
    <property type="match status" value="1"/>
</dbReference>
<dbReference type="InterPro" id="IPR000150">
    <property type="entry name" value="Cof"/>
</dbReference>
<dbReference type="NCBIfam" id="TIGR01484">
    <property type="entry name" value="HAD-SF-IIB"/>
    <property type="match status" value="1"/>
</dbReference>
<dbReference type="GO" id="GO:0000287">
    <property type="term" value="F:magnesium ion binding"/>
    <property type="evidence" value="ECO:0007669"/>
    <property type="project" value="TreeGrafter"/>
</dbReference>
<dbReference type="Gene3D" id="3.30.1240.10">
    <property type="match status" value="1"/>
</dbReference>
<proteinExistence type="predicted"/>
<dbReference type="Proteomes" id="UP000184301">
    <property type="component" value="Unassembled WGS sequence"/>
</dbReference>
<dbReference type="EMBL" id="FQZY01000009">
    <property type="protein sequence ID" value="SHJ47430.1"/>
    <property type="molecule type" value="Genomic_DNA"/>
</dbReference>
<keyword evidence="2" id="KW-1185">Reference proteome</keyword>
<dbReference type="GO" id="GO:0016791">
    <property type="term" value="F:phosphatase activity"/>
    <property type="evidence" value="ECO:0007669"/>
    <property type="project" value="TreeGrafter"/>
</dbReference>
<dbReference type="NCBIfam" id="TIGR00099">
    <property type="entry name" value="Cof-subfamily"/>
    <property type="match status" value="1"/>
</dbReference>
<dbReference type="PANTHER" id="PTHR10000">
    <property type="entry name" value="PHOSPHOSERINE PHOSPHATASE"/>
    <property type="match status" value="1"/>
</dbReference>
<dbReference type="SUPFAM" id="SSF56784">
    <property type="entry name" value="HAD-like"/>
    <property type="match status" value="1"/>
</dbReference>
<dbReference type="InterPro" id="IPR023214">
    <property type="entry name" value="HAD_sf"/>
</dbReference>
<dbReference type="SFLD" id="SFLDS00003">
    <property type="entry name" value="Haloacid_Dehalogenase"/>
    <property type="match status" value="1"/>
</dbReference>
<evidence type="ECO:0000313" key="2">
    <source>
        <dbReference type="Proteomes" id="UP000184301"/>
    </source>
</evidence>
<dbReference type="Pfam" id="PF08282">
    <property type="entry name" value="Hydrolase_3"/>
    <property type="match status" value="1"/>
</dbReference>
<dbReference type="OrthoDB" id="9781413at2"/>
<dbReference type="SFLD" id="SFLDG01140">
    <property type="entry name" value="C2.B:_Phosphomannomutase_and_P"/>
    <property type="match status" value="1"/>
</dbReference>
<dbReference type="STRING" id="1121950.SAMN02745243_00685"/>